<proteinExistence type="predicted"/>
<evidence type="ECO:0000256" key="2">
    <source>
        <dbReference type="ARBA" id="ARBA00022475"/>
    </source>
</evidence>
<keyword evidence="8" id="KW-1185">Reference proteome</keyword>
<feature type="transmembrane region" description="Helical" evidence="6">
    <location>
        <begin position="26"/>
        <end position="48"/>
    </location>
</feature>
<feature type="transmembrane region" description="Helical" evidence="6">
    <location>
        <begin position="413"/>
        <end position="431"/>
    </location>
</feature>
<dbReference type="RefSeq" id="WP_281899820.1">
    <property type="nucleotide sequence ID" value="NZ_BSDI01000029.1"/>
</dbReference>
<feature type="transmembrane region" description="Helical" evidence="6">
    <location>
        <begin position="451"/>
        <end position="468"/>
    </location>
</feature>
<comment type="caution">
    <text evidence="7">The sequence shown here is derived from an EMBL/GenBank/DDBJ whole genome shotgun (WGS) entry which is preliminary data.</text>
</comment>
<feature type="transmembrane region" description="Helical" evidence="6">
    <location>
        <begin position="373"/>
        <end position="401"/>
    </location>
</feature>
<organism evidence="7 8">
    <name type="scientific">Phytohabitans aurantiacus</name>
    <dbReference type="NCBI Taxonomy" id="3016789"/>
    <lineage>
        <taxon>Bacteria</taxon>
        <taxon>Bacillati</taxon>
        <taxon>Actinomycetota</taxon>
        <taxon>Actinomycetes</taxon>
        <taxon>Micromonosporales</taxon>
        <taxon>Micromonosporaceae</taxon>
    </lineage>
</organism>
<feature type="transmembrane region" description="Helical" evidence="6">
    <location>
        <begin position="347"/>
        <end position="367"/>
    </location>
</feature>
<dbReference type="Pfam" id="PF13520">
    <property type="entry name" value="AA_permease_2"/>
    <property type="match status" value="1"/>
</dbReference>
<dbReference type="Proteomes" id="UP001144280">
    <property type="component" value="Unassembled WGS sequence"/>
</dbReference>
<feature type="transmembrane region" description="Helical" evidence="6">
    <location>
        <begin position="243"/>
        <end position="264"/>
    </location>
</feature>
<dbReference type="PIRSF" id="PIRSF006060">
    <property type="entry name" value="AA_transporter"/>
    <property type="match status" value="1"/>
</dbReference>
<dbReference type="InterPro" id="IPR002293">
    <property type="entry name" value="AA/rel_permease1"/>
</dbReference>
<dbReference type="EMBL" id="BSDI01000029">
    <property type="protein sequence ID" value="GLH99870.1"/>
    <property type="molecule type" value="Genomic_DNA"/>
</dbReference>
<accession>A0ABQ5R2Q5</accession>
<feature type="transmembrane region" description="Helical" evidence="6">
    <location>
        <begin position="210"/>
        <end position="231"/>
    </location>
</feature>
<evidence type="ECO:0000256" key="3">
    <source>
        <dbReference type="ARBA" id="ARBA00022692"/>
    </source>
</evidence>
<evidence type="ECO:0000256" key="6">
    <source>
        <dbReference type="SAM" id="Phobius"/>
    </source>
</evidence>
<dbReference type="PANTHER" id="PTHR42770:SF16">
    <property type="entry name" value="AMINO ACID PERMEASE"/>
    <property type="match status" value="1"/>
</dbReference>
<gene>
    <name evidence="7" type="ORF">Pa4123_51460</name>
</gene>
<keyword evidence="4 6" id="KW-1133">Transmembrane helix</keyword>
<keyword evidence="2" id="KW-1003">Cell membrane</keyword>
<dbReference type="InterPro" id="IPR050367">
    <property type="entry name" value="APC_superfamily"/>
</dbReference>
<sequence>MSATSIPLAEATSVSNALARNRLGPFAIGSAIASSVAPLTVITLVVPLALAATGLIGFPIAIAAVAGILMIYAVGYLAMARHIPNAGAFYAYVAAGIGRPLGVGTSWGALATYCSFQLCCYGAFGAAIGAPLLTSWVGFDVPWYIPAFLAWMLVAFLGANEIKLSGYVLVFLVIAETVLVVVYSVVIALAPGFAFSAAAMNVSDLSGPMLGVFIVLGATSFAGVEQSVVYIEESKDPRRTIPVATYVTIGTIGAVYMLASWVQISAAGPQPIDRATAEGADLFFNEAATVLGRSAVTVGKILLGTGLIAALLAFHNAITRYAFALGREGVLFRVFGRTTIKGAPRNASLAQTGLAFVVLTMYALAGWDPLVQLFYWGSTAGGLGVLLLYTLTSIAVIAYFARDARGENLWQRLIAPFVASVILLGVTYLAVDNLAALFGVEPGTGPARVVPIAYLVIFAAGTGWGLILKRRNPAVYDGIGRGTRSATASGLSAVL</sequence>
<reference evidence="7" key="1">
    <citation type="submission" date="2022-12" db="EMBL/GenBank/DDBJ databases">
        <title>New Phytohabitans aurantiacus sp. RD004123 nov., an actinomycete isolated from soil.</title>
        <authorList>
            <person name="Triningsih D.W."/>
            <person name="Harunari E."/>
            <person name="Igarashi Y."/>
        </authorList>
    </citation>
    <scope>NUCLEOTIDE SEQUENCE</scope>
    <source>
        <strain evidence="7">RD004123</strain>
    </source>
</reference>
<feature type="transmembrane region" description="Helical" evidence="6">
    <location>
        <begin position="55"/>
        <end position="77"/>
    </location>
</feature>
<evidence type="ECO:0000313" key="7">
    <source>
        <dbReference type="EMBL" id="GLH99870.1"/>
    </source>
</evidence>
<feature type="transmembrane region" description="Helical" evidence="6">
    <location>
        <begin position="167"/>
        <end position="190"/>
    </location>
</feature>
<comment type="subcellular location">
    <subcellularLocation>
        <location evidence="1">Cell membrane</location>
        <topology evidence="1">Multi-pass membrane protein</topology>
    </subcellularLocation>
</comment>
<dbReference type="Gene3D" id="1.20.1740.10">
    <property type="entry name" value="Amino acid/polyamine transporter I"/>
    <property type="match status" value="1"/>
</dbReference>
<feature type="transmembrane region" description="Helical" evidence="6">
    <location>
        <begin position="118"/>
        <end position="137"/>
    </location>
</feature>
<dbReference type="PANTHER" id="PTHR42770">
    <property type="entry name" value="AMINO ACID TRANSPORTER-RELATED"/>
    <property type="match status" value="1"/>
</dbReference>
<name>A0ABQ5R2Q5_9ACTN</name>
<evidence type="ECO:0000256" key="5">
    <source>
        <dbReference type="ARBA" id="ARBA00023136"/>
    </source>
</evidence>
<feature type="transmembrane region" description="Helical" evidence="6">
    <location>
        <begin position="143"/>
        <end position="160"/>
    </location>
</feature>
<feature type="transmembrane region" description="Helical" evidence="6">
    <location>
        <begin position="301"/>
        <end position="326"/>
    </location>
</feature>
<evidence type="ECO:0000256" key="1">
    <source>
        <dbReference type="ARBA" id="ARBA00004651"/>
    </source>
</evidence>
<feature type="transmembrane region" description="Helical" evidence="6">
    <location>
        <begin position="89"/>
        <end position="111"/>
    </location>
</feature>
<evidence type="ECO:0000256" key="4">
    <source>
        <dbReference type="ARBA" id="ARBA00022989"/>
    </source>
</evidence>
<evidence type="ECO:0000313" key="8">
    <source>
        <dbReference type="Proteomes" id="UP001144280"/>
    </source>
</evidence>
<keyword evidence="5 6" id="KW-0472">Membrane</keyword>
<protein>
    <submittedName>
        <fullName evidence="7">Amino acid permease</fullName>
    </submittedName>
</protein>
<keyword evidence="3 6" id="KW-0812">Transmembrane</keyword>